<evidence type="ECO:0000313" key="3">
    <source>
        <dbReference type="EMBL" id="RAI00788.1"/>
    </source>
</evidence>
<dbReference type="InterPro" id="IPR008948">
    <property type="entry name" value="L-Aspartase-like"/>
</dbReference>
<dbReference type="Pfam" id="PF00206">
    <property type="entry name" value="Lyase_1"/>
    <property type="match status" value="1"/>
</dbReference>
<comment type="caution">
    <text evidence="3">The sequence shown here is derived from an EMBL/GenBank/DDBJ whole genome shotgun (WGS) entry which is preliminary data.</text>
</comment>
<dbReference type="SUPFAM" id="SSF48557">
    <property type="entry name" value="L-aspartase-like"/>
    <property type="match status" value="1"/>
</dbReference>
<dbReference type="RefSeq" id="WP_111347186.1">
    <property type="nucleotide sequence ID" value="NZ_QHHQ01000003.1"/>
</dbReference>
<comment type="similarity">
    <text evidence="1">Belongs to the class-II fumarase/aspartase family.</text>
</comment>
<accession>A0A8B2NYC1</accession>
<dbReference type="Proteomes" id="UP000249590">
    <property type="component" value="Unassembled WGS sequence"/>
</dbReference>
<dbReference type="EMBL" id="QHHQ01000003">
    <property type="protein sequence ID" value="RAI00788.1"/>
    <property type="molecule type" value="Genomic_DNA"/>
</dbReference>
<dbReference type="OrthoDB" id="9768878at2"/>
<sequence length="361" mass="38517">MSISVFQDPLLKGLFGDPLVADAFDAERTIQRYNQVEIALTRGAEAVGLVPTAAADAIAQMLDRFVPDMADLAAGTVRDGIPLPRYAAQIKAAAGDNARYVHLGSTSQDIMDTALALTLMEINNAFDQRLVEILAKLSALGQAHGQRSMMGRTRMQAALSITVADRLREWSLPLERQRERLVRLRPRIELVQFGGPVGTRRGWNGHGNEIATHMAGSLGLSDPGAAWHTARDGLGVYVGWLTQISAALGKIGEDVFLMAQQGIGEIRLAGGGSSSAMAHKKNPIDGELLVTLARFNAAQLGGFAQSLMHEQERSGVSWALEWMILPQMCAATGASLLTGVRLLSAIEQMGAPEGTALDGAT</sequence>
<dbReference type="PANTHER" id="PTHR43172">
    <property type="entry name" value="ADENYLOSUCCINATE LYASE"/>
    <property type="match status" value="1"/>
</dbReference>
<dbReference type="PANTHER" id="PTHR43172:SF2">
    <property type="entry name" value="ADENYLOSUCCINATE LYASE C-TERMINAL DOMAIN-CONTAINING PROTEIN"/>
    <property type="match status" value="1"/>
</dbReference>
<evidence type="ECO:0000313" key="4">
    <source>
        <dbReference type="Proteomes" id="UP000249590"/>
    </source>
</evidence>
<keyword evidence="3" id="KW-0413">Isomerase</keyword>
<dbReference type="AlphaFoldDB" id="A0A8B2NYC1"/>
<dbReference type="GO" id="GO:0016853">
    <property type="term" value="F:isomerase activity"/>
    <property type="evidence" value="ECO:0007669"/>
    <property type="project" value="UniProtKB-KW"/>
</dbReference>
<proteinExistence type="inferred from homology"/>
<evidence type="ECO:0000259" key="2">
    <source>
        <dbReference type="Pfam" id="PF00206"/>
    </source>
</evidence>
<reference evidence="3 4" key="1">
    <citation type="submission" date="2018-05" db="EMBL/GenBank/DDBJ databases">
        <title>Acuticoccus sediminis sp. nov., isolated from deep-sea sediment of Indian Ocean.</title>
        <authorList>
            <person name="Liu X."/>
            <person name="Lai Q."/>
            <person name="Du Y."/>
            <person name="Sun F."/>
            <person name="Zhang X."/>
            <person name="Wang S."/>
            <person name="Shao Z."/>
        </authorList>
    </citation>
    <scope>NUCLEOTIDE SEQUENCE [LARGE SCALE GENOMIC DNA]</scope>
    <source>
        <strain evidence="3 4">PTG4-2</strain>
    </source>
</reference>
<dbReference type="NCBIfam" id="NF004631">
    <property type="entry name" value="PRK05975.1"/>
    <property type="match status" value="1"/>
</dbReference>
<keyword evidence="4" id="KW-1185">Reference proteome</keyword>
<feature type="domain" description="Fumarate lyase N-terminal" evidence="2">
    <location>
        <begin position="30"/>
        <end position="292"/>
    </location>
</feature>
<organism evidence="3 4">
    <name type="scientific">Acuticoccus sediminis</name>
    <dbReference type="NCBI Taxonomy" id="2184697"/>
    <lineage>
        <taxon>Bacteria</taxon>
        <taxon>Pseudomonadati</taxon>
        <taxon>Pseudomonadota</taxon>
        <taxon>Alphaproteobacteria</taxon>
        <taxon>Hyphomicrobiales</taxon>
        <taxon>Amorphaceae</taxon>
        <taxon>Acuticoccus</taxon>
    </lineage>
</organism>
<dbReference type="Gene3D" id="1.20.200.10">
    <property type="entry name" value="Fumarase/aspartase (Central domain)"/>
    <property type="match status" value="1"/>
</dbReference>
<dbReference type="InterPro" id="IPR000362">
    <property type="entry name" value="Fumarate_lyase_fam"/>
</dbReference>
<gene>
    <name evidence="3" type="ORF">DLJ53_16225</name>
</gene>
<dbReference type="InterPro" id="IPR022761">
    <property type="entry name" value="Fumarate_lyase_N"/>
</dbReference>
<name>A0A8B2NYC1_9HYPH</name>
<dbReference type="PRINTS" id="PR00149">
    <property type="entry name" value="FUMRATELYASE"/>
</dbReference>
<protein>
    <submittedName>
        <fullName evidence="3">3-carboxy-cis,cis-muconate cycloisomerase</fullName>
    </submittedName>
</protein>
<evidence type="ECO:0000256" key="1">
    <source>
        <dbReference type="ARBA" id="ARBA00034772"/>
    </source>
</evidence>